<dbReference type="InterPro" id="IPR028001">
    <property type="entry name" value="SAXO5"/>
</dbReference>
<gene>
    <name evidence="3" type="primary">LOC101845903</name>
</gene>
<evidence type="ECO:0000256" key="1">
    <source>
        <dbReference type="SAM" id="MobiDB-lite"/>
    </source>
</evidence>
<feature type="compositionally biased region" description="Basic and acidic residues" evidence="1">
    <location>
        <begin position="310"/>
        <end position="326"/>
    </location>
</feature>
<dbReference type="PANTHER" id="PTHR34828:SF1">
    <property type="entry name" value="TESTIS-EXPRESSED PROTEIN 45"/>
    <property type="match status" value="1"/>
</dbReference>
<proteinExistence type="predicted"/>
<dbReference type="GeneID" id="101845903"/>
<dbReference type="RefSeq" id="XP_005092049.1">
    <property type="nucleotide sequence ID" value="XM_005091992.3"/>
</dbReference>
<dbReference type="PANTHER" id="PTHR34828">
    <property type="entry name" value="TESTIS-EXPRESSED PROTEIN 45"/>
    <property type="match status" value="1"/>
</dbReference>
<feature type="region of interest" description="Disordered" evidence="1">
    <location>
        <begin position="298"/>
        <end position="326"/>
    </location>
</feature>
<evidence type="ECO:0000313" key="2">
    <source>
        <dbReference type="Proteomes" id="UP000694888"/>
    </source>
</evidence>
<evidence type="ECO:0000313" key="3">
    <source>
        <dbReference type="RefSeq" id="XP_005092049.1"/>
    </source>
</evidence>
<feature type="region of interest" description="Disordered" evidence="1">
    <location>
        <begin position="1"/>
        <end position="22"/>
    </location>
</feature>
<organism evidence="2 3">
    <name type="scientific">Aplysia californica</name>
    <name type="common">California sea hare</name>
    <dbReference type="NCBI Taxonomy" id="6500"/>
    <lineage>
        <taxon>Eukaryota</taxon>
        <taxon>Metazoa</taxon>
        <taxon>Spiralia</taxon>
        <taxon>Lophotrochozoa</taxon>
        <taxon>Mollusca</taxon>
        <taxon>Gastropoda</taxon>
        <taxon>Heterobranchia</taxon>
        <taxon>Euthyneura</taxon>
        <taxon>Tectipleura</taxon>
        <taxon>Aplysiida</taxon>
        <taxon>Aplysioidea</taxon>
        <taxon>Aplysiidae</taxon>
        <taxon>Aplysia</taxon>
    </lineage>
</organism>
<name>A0ABM0JER0_APLCA</name>
<protein>
    <submittedName>
        <fullName evidence="3">Uncharacterized protein LOC101845903</fullName>
    </submittedName>
</protein>
<accession>A0ABM0JER0</accession>
<keyword evidence="2" id="KW-1185">Reference proteome</keyword>
<reference evidence="3" key="1">
    <citation type="submission" date="2025-08" db="UniProtKB">
        <authorList>
            <consortium name="RefSeq"/>
        </authorList>
    </citation>
    <scope>IDENTIFICATION</scope>
</reference>
<dbReference type="Proteomes" id="UP000694888">
    <property type="component" value="Unplaced"/>
</dbReference>
<sequence>MAQKTQANAAVPRKQDFNRGHLGSNNFSIGHDFSVTKSTLQSVFKKDFPEHGTYGRADLAKPPRLGDVMHIDDRFNERASETVKAFEYQSIPKPVLLDVANKLSHTNFKMDSDTSKINSFHTTHNHFFKPKMGDTFSPLQQIQTTQVSSVPQGDREKAEKPISDYKYKFTGIDTTKNRVERARCMHDDGPPTIKGDNRLGHFTSVSRTQFQGDWAPKVPILPVPPSYNVPVGDPDKEKTKWSVMQSSYDDYTDALKSHTPFDTQGVSSKLRKTNYKERDGHGVWDSYETTMTSAFPAKTVDLSRSSPSKHRNESDFPPGDREAIRDKERMSLTTSRFYHGSPALGLHNRIVSGANRRTQSNVWFGDPDLDKRYYSTSTKEVFQPKRVPYSYDRQSHYIPSSIPIDYCRNSMTYEATTSTDFPDPRQERMVPNAKALESLQSSHIKPPQKHMTFNTTHQDEFVPKPLQNFVYDSGRLQRSSVPLGTMAI</sequence>
<dbReference type="Pfam" id="PF15373">
    <property type="entry name" value="SAXO5-like"/>
    <property type="match status" value="1"/>
</dbReference>